<dbReference type="EMBL" id="MU117963">
    <property type="protein sequence ID" value="KAF9653509.1"/>
    <property type="molecule type" value="Genomic_DNA"/>
</dbReference>
<evidence type="ECO:0000313" key="2">
    <source>
        <dbReference type="Proteomes" id="UP000886501"/>
    </source>
</evidence>
<dbReference type="Proteomes" id="UP000886501">
    <property type="component" value="Unassembled WGS sequence"/>
</dbReference>
<evidence type="ECO:0000313" key="1">
    <source>
        <dbReference type="EMBL" id="KAF9653509.1"/>
    </source>
</evidence>
<accession>A0ACB6ZV85</accession>
<gene>
    <name evidence="1" type="ORF">BDM02DRAFT_3086961</name>
</gene>
<protein>
    <submittedName>
        <fullName evidence="1">Uncharacterized protein</fullName>
    </submittedName>
</protein>
<comment type="caution">
    <text evidence="1">The sequence shown here is derived from an EMBL/GenBank/DDBJ whole genome shotgun (WGS) entry which is preliminary data.</text>
</comment>
<keyword evidence="2" id="KW-1185">Reference proteome</keyword>
<organism evidence="1 2">
    <name type="scientific">Thelephora ganbajun</name>
    <name type="common">Ganba fungus</name>
    <dbReference type="NCBI Taxonomy" id="370292"/>
    <lineage>
        <taxon>Eukaryota</taxon>
        <taxon>Fungi</taxon>
        <taxon>Dikarya</taxon>
        <taxon>Basidiomycota</taxon>
        <taxon>Agaricomycotina</taxon>
        <taxon>Agaricomycetes</taxon>
        <taxon>Thelephorales</taxon>
        <taxon>Thelephoraceae</taxon>
        <taxon>Thelephora</taxon>
    </lineage>
</organism>
<proteinExistence type="predicted"/>
<name>A0ACB6ZV85_THEGA</name>
<sequence>MVAIPTIVATAAGFFGSGSPGQPGVCDLSNTAIPLSPVQQTALGSPTTPLAAVGLAFGVQNYTCSARNVFVAAGAVAELFDISYLASTNSGLLSSVQNDLFNFWNSSDAGSTTVQQLVETLPNIVPAYMILAQHYFIRNTAGGISPTWDFRATQKFQGVENAVFVGKSLANIPDVDPTKNVPWLHVGKVSGDISNEIYRIFTVGGVAPSSCDSGASTKDISVKYTSQYWFYGGSLGLGSK</sequence>
<reference evidence="1" key="1">
    <citation type="submission" date="2019-10" db="EMBL/GenBank/DDBJ databases">
        <authorList>
            <consortium name="DOE Joint Genome Institute"/>
            <person name="Kuo A."/>
            <person name="Miyauchi S."/>
            <person name="Kiss E."/>
            <person name="Drula E."/>
            <person name="Kohler A."/>
            <person name="Sanchez-Garcia M."/>
            <person name="Andreopoulos B."/>
            <person name="Barry K.W."/>
            <person name="Bonito G."/>
            <person name="Buee M."/>
            <person name="Carver A."/>
            <person name="Chen C."/>
            <person name="Cichocki N."/>
            <person name="Clum A."/>
            <person name="Culley D."/>
            <person name="Crous P.W."/>
            <person name="Fauchery L."/>
            <person name="Girlanda M."/>
            <person name="Hayes R."/>
            <person name="Keri Z."/>
            <person name="Labutti K."/>
            <person name="Lipzen A."/>
            <person name="Lombard V."/>
            <person name="Magnuson J."/>
            <person name="Maillard F."/>
            <person name="Morin E."/>
            <person name="Murat C."/>
            <person name="Nolan M."/>
            <person name="Ohm R."/>
            <person name="Pangilinan J."/>
            <person name="Pereira M."/>
            <person name="Perotto S."/>
            <person name="Peter M."/>
            <person name="Riley R."/>
            <person name="Sitrit Y."/>
            <person name="Stielow B."/>
            <person name="Szollosi G."/>
            <person name="Zifcakova L."/>
            <person name="Stursova M."/>
            <person name="Spatafora J.W."/>
            <person name="Tedersoo L."/>
            <person name="Vaario L.-M."/>
            <person name="Yamada A."/>
            <person name="Yan M."/>
            <person name="Wang P."/>
            <person name="Xu J."/>
            <person name="Bruns T."/>
            <person name="Baldrian P."/>
            <person name="Vilgalys R."/>
            <person name="Henrissat B."/>
            <person name="Grigoriev I.V."/>
            <person name="Hibbett D."/>
            <person name="Nagy L.G."/>
            <person name="Martin F.M."/>
        </authorList>
    </citation>
    <scope>NUCLEOTIDE SEQUENCE</scope>
    <source>
        <strain evidence="1">P2</strain>
    </source>
</reference>
<reference evidence="1" key="2">
    <citation type="journal article" date="2020" name="Nat. Commun.">
        <title>Large-scale genome sequencing of mycorrhizal fungi provides insights into the early evolution of symbiotic traits.</title>
        <authorList>
            <person name="Miyauchi S."/>
            <person name="Kiss E."/>
            <person name="Kuo A."/>
            <person name="Drula E."/>
            <person name="Kohler A."/>
            <person name="Sanchez-Garcia M."/>
            <person name="Morin E."/>
            <person name="Andreopoulos B."/>
            <person name="Barry K.W."/>
            <person name="Bonito G."/>
            <person name="Buee M."/>
            <person name="Carver A."/>
            <person name="Chen C."/>
            <person name="Cichocki N."/>
            <person name="Clum A."/>
            <person name="Culley D."/>
            <person name="Crous P.W."/>
            <person name="Fauchery L."/>
            <person name="Girlanda M."/>
            <person name="Hayes R.D."/>
            <person name="Keri Z."/>
            <person name="LaButti K."/>
            <person name="Lipzen A."/>
            <person name="Lombard V."/>
            <person name="Magnuson J."/>
            <person name="Maillard F."/>
            <person name="Murat C."/>
            <person name="Nolan M."/>
            <person name="Ohm R.A."/>
            <person name="Pangilinan J."/>
            <person name="Pereira M.F."/>
            <person name="Perotto S."/>
            <person name="Peter M."/>
            <person name="Pfister S."/>
            <person name="Riley R."/>
            <person name="Sitrit Y."/>
            <person name="Stielow J.B."/>
            <person name="Szollosi G."/>
            <person name="Zifcakova L."/>
            <person name="Stursova M."/>
            <person name="Spatafora J.W."/>
            <person name="Tedersoo L."/>
            <person name="Vaario L.M."/>
            <person name="Yamada A."/>
            <person name="Yan M."/>
            <person name="Wang P."/>
            <person name="Xu J."/>
            <person name="Bruns T."/>
            <person name="Baldrian P."/>
            <person name="Vilgalys R."/>
            <person name="Dunand C."/>
            <person name="Henrissat B."/>
            <person name="Grigoriev I.V."/>
            <person name="Hibbett D."/>
            <person name="Nagy L.G."/>
            <person name="Martin F.M."/>
        </authorList>
    </citation>
    <scope>NUCLEOTIDE SEQUENCE</scope>
    <source>
        <strain evidence="1">P2</strain>
    </source>
</reference>